<reference evidence="1" key="1">
    <citation type="submission" date="2024-07" db="EMBL/GenBank/DDBJ databases">
        <authorList>
            <person name="Biller S.J."/>
        </authorList>
    </citation>
    <scope>NUCLEOTIDE SEQUENCE</scope>
    <source>
        <strain evidence="1">WC2401</strain>
    </source>
</reference>
<dbReference type="RefSeq" id="WP_369781538.1">
    <property type="nucleotide sequence ID" value="NZ_CP165623.1"/>
</dbReference>
<dbReference type="AlphaFoldDB" id="A0AB39WRP7"/>
<gene>
    <name evidence="1" type="ORF">AB3G35_12715</name>
</gene>
<proteinExistence type="predicted"/>
<name>A0AB39WRP7_9PSED</name>
<dbReference type="EMBL" id="CP165623">
    <property type="protein sequence ID" value="XDV03957.1"/>
    <property type="molecule type" value="Genomic_DNA"/>
</dbReference>
<accession>A0AB39WRP7</accession>
<evidence type="ECO:0000313" key="1">
    <source>
        <dbReference type="EMBL" id="XDV03957.1"/>
    </source>
</evidence>
<sequence length="183" mass="20364">MNPIISSEIQTLFDAVVGLLGSGRPEGYSGGVPLFSNSLTEEQTEEIRVGLQTRLAEVADGAVPVVTVAQPQDENQAGVLKVSFLKIYVEELYELDWFVDVQGDACWYFKTGDKKSARQLADFFNLPENRGKLEAFRSESRTETSLLKHWLLQLRPEIDVVKFGYKSTGQMELVKSDILGSVS</sequence>
<organism evidence="1">
    <name type="scientific">Pseudomonas sp. WC2401</name>
    <dbReference type="NCBI Taxonomy" id="3234143"/>
    <lineage>
        <taxon>Bacteria</taxon>
        <taxon>Pseudomonadati</taxon>
        <taxon>Pseudomonadota</taxon>
        <taxon>Gammaproteobacteria</taxon>
        <taxon>Pseudomonadales</taxon>
        <taxon>Pseudomonadaceae</taxon>
        <taxon>Pseudomonas</taxon>
    </lineage>
</organism>
<protein>
    <submittedName>
        <fullName evidence="1">Uncharacterized protein</fullName>
    </submittedName>
</protein>